<dbReference type="eggNOG" id="arCOG02497">
    <property type="taxonomic scope" value="Archaea"/>
</dbReference>
<dbReference type="Proteomes" id="UP000001686">
    <property type="component" value="Chromosome"/>
</dbReference>
<evidence type="ECO:0000256" key="2">
    <source>
        <dbReference type="SAM" id="Phobius"/>
    </source>
</evidence>
<organism evidence="3 4">
    <name type="scientific">Korarchaeum cryptofilum (strain OPF8)</name>
    <dbReference type="NCBI Taxonomy" id="374847"/>
    <lineage>
        <taxon>Archaea</taxon>
        <taxon>Thermoproteota</taxon>
        <taxon>Candidatus Korarchaeia</taxon>
        <taxon>Candidatus Korarchaeales</taxon>
        <taxon>Candidatus Korarchaeaceae</taxon>
        <taxon>Candidatus Korarchaeum</taxon>
    </lineage>
</organism>
<keyword evidence="2" id="KW-0472">Membrane</keyword>
<dbReference type="SMART" id="SM00710">
    <property type="entry name" value="PbH1"/>
    <property type="match status" value="6"/>
</dbReference>
<sequence length="2546" mass="280494">MRVPLILFISLIPILLIDAIPQIQLDRGLLSPGDILNVRIFRACDVKLLGENLSVQLFKGSSDYLELKVNTSSMKPGVYRIVNSCDGFEAEANFTLDELYIEVLSPEPNVIEVVAKTELLGPVNASITVNGEPYKSPFKADPGDYYIEANFSGLRASKHIHLPEIYMREYLLPQDDVEITIRGDEKPYLKIITPLNSSMIPDLERVNSTHWSSRFKLPQSIALGNYSLIVEMGNITLEREFVVTSIVIDYSNGSLRAKDALSGEPIRGNITVESCFWNFTSQFNGSIELGGPAEVTINDERGLRYSFEIEGVSTDRDVYFPGDTLRVCSSGGNLIIRSPTGRVLLDSEVPPGIYEYPLVRDVKIGEYSVELNGVSRNFYVDNYSIDASFTGDYVEGRVSYYSIAPNSVSYLALPSNLSGESRVMNGSFRIYLPDSEEVILKCGNAEMRLSKNCSSTSLDGLRLEANGSCVKAAKVESGIYVSVRSHSNFTAILRVHGSEELEAFSEDGKQLHLRTRFSGGVQEFLLEDGSPNDPDGTANGLFNMILRPKSSEANKSIEKEMRKEVKLYKGPKIVKEISVKGSGKKWKVKFYRVESFENLTGMFQLKNGLFVKEEEVGEAEEIKVRSILIADGKILVELGEKSGWVRVSVELPKGALVKEVLAEDENGTRVIDAWYQRGNELVFYDDPSRYYYILYGVPPWWDPDGVAQGYDWHYRVPLQLPTLRKDHTIWLDVNFNKLLSLLNVTGTFDPNSVRVVDDQGNLVPKQEFVPLGSGIGRVKFILHKDLGSPSTFYIYFDITENGAKPYLNTLNAGLDSGTLNYWTYGKNPSTISSIIQASPPGPYTVYDPYGTPNYITDDGNPVFGGYSLVLGYRTPSGSEDSTSTGEDTWAYYEFTVPADGGKLYFWYRVESWDSVNYDYFRAELRNTAGSTLATIVNNYNPNPGNNYGPFADSGWLSASLDLSPYAGQTVRAYFLVHTYSDALYKTWAYIDNLTWAPVNLTSSLVSNMVEGFGVHVISPEGALSYGPVKVEAKVDAKPSRVIARIYNPLGALVATAQLYDDGTNGDAVPNDGIYTNANAYTLSQGSPFGKWRVIVLANDSSTSIYPGYSGLIHIPGRPLEVNYTDFFNVDETYFYFRPVRGKVFEDREPLATYGSEDRPMSNVLVYALKDNGDGVFNPLDDTLFTWGKTGSDGSYTFSIQDGRYFVVVNSKNLTAELNSGHSIDETWAEQTYQVEWNGSAYVGKAKYGGLNPTVSDSCLSLVFMDDFEVWQGWVNYGSGSVAQSNAEFYNGSYSLVRNANNEPNGGYKLIGTTIGRGYILQGYAFRPIGSNGRVSIGLVDGNYNGYSFIVDHSSNVIQIVRRVNGAITATISTLSYNPPEGSWYFWKLILLTNNTIIFRLYDTNGNLLAQTRATDSTYNSFDRVLVQGDATYYIDTLALWRIPDRCEHITTIDTSNYMGESLDFGFSYEVIVNTRDADDDPGIRTCQGCLRQFIMNSNAVKGMQKSYFLIPKSDPNYLQESLGSSLIDVWRIKLSSNLPQMTDDVNLTAKTQSGAYGFVEGKYVGLDNHRIPDFETPRIEVDGNGYEVFNASARRAQIEGFSIYNAPYAIIVRGSDNRYTIRDNFIGAYANGSNSLKVIFGISVGKYSTSTISSNLSAFIRHNIAISGHYGIVVNSGNIANATIEDNWVRECGAGYSVGDGISLQTNGNKVIHNFIERNRNDGSTSRIDGGAGVELVVWVPEQSSGLNLVLNNTIVNNSRWGISVLSSYTKALIEKNVIYGNQIGVIVQGTSVANITRNSIFNNSRVGIDLDISGNPNGDDVSLNDGALSANQPNKGMDYPVITSAILYGSTLQLSGYIGTGPSSTFANSIVDIYLVRNSTKGDNLTGNDLSLGGTLPDKYGEGWIWLGRLSAGSDGRFEGALAAPQVDCSSLITATATLNGTSEFGPDFHVICRRNVSASIRVSGSSAVLNVTAHGLKQYNIIAYWIKPQNVDIASMSGDYDSYGSSGDVYWWSFDQIDAGETKHVYLTLSFSGDYNLIDAFNVGIDPPGLSVEMREFASLSFNPDGSYVVSRLWGFLTINNSSPDVISNLALDIDAPGYTFYLDYPLPSSTPLSPPLTYQWLPPGSYVRWRYEGPPSEARVPLRIRGTGFNCGTTIEVSALDDIDNVTIRGFGDIWRIGSMKRGERVSRTFRVGNIGCRNYTLAVEFAYPSTSLSGKLRALRGVSDASVEVTKEMNGSSVRVRASFRNGAKELIYNLTRICIMRSQSGPVLACETPNVILRPGEGYESSYYSETVSGVPVYYSNASFTIVPSVSGVMVPLEDIASSYYLATALLSQRVCCERGAAITTIPMPTTKTLTTTPRGAEVTVPPTTATQPTTTTQMTTTQVATETVRTETTKTTPIKTTTEIGNISLGSPVVLRTGIPFLMTLGFPFILAIFLLRRRESEVVVDYDILSSLYTRGLLPRASSMFRFAMTDVTLLRVMADTELFNAIQRVHFNVYPSSSEEIANALSLSPDPEIVERFLARSLASRLDTDLLSEMLYGR</sequence>
<dbReference type="InterPro" id="IPR012334">
    <property type="entry name" value="Pectin_lyas_fold"/>
</dbReference>
<accession>B1L3J5</accession>
<dbReference type="Gene3D" id="2.160.20.10">
    <property type="entry name" value="Single-stranded right-handed beta-helix, Pectin lyase-like"/>
    <property type="match status" value="1"/>
</dbReference>
<evidence type="ECO:0000313" key="4">
    <source>
        <dbReference type="Proteomes" id="UP000001686"/>
    </source>
</evidence>
<dbReference type="RefSeq" id="WP_012308921.1">
    <property type="nucleotide sequence ID" value="NC_010482.1"/>
</dbReference>
<keyword evidence="4" id="KW-1185">Reference proteome</keyword>
<dbReference type="OrthoDB" id="101984at2157"/>
<dbReference type="STRING" id="374847.Kcr_0264"/>
<feature type="region of interest" description="Disordered" evidence="1">
    <location>
        <begin position="2361"/>
        <end position="2382"/>
    </location>
</feature>
<reference evidence="3 4" key="1">
    <citation type="journal article" date="2008" name="Proc. Natl. Acad. Sci. U.S.A.">
        <title>A korarchaeal genome reveals new insights into the evolution of the Archaea.</title>
        <authorList>
            <person name="Elkins J.G."/>
            <person name="Podar M."/>
            <person name="Graham D.E."/>
            <person name="Makarova K.S."/>
            <person name="Wolf Y."/>
            <person name="Randau L."/>
            <person name="Hedlund B.P."/>
            <person name="Brochier-Armanet C."/>
            <person name="Kunin V."/>
            <person name="Anderson I."/>
            <person name="Lapidus A."/>
            <person name="Goltsman E."/>
            <person name="Barry K."/>
            <person name="Koonin E.V."/>
            <person name="Hugenholtz P."/>
            <person name="Kyrpides N."/>
            <person name="Wanner G."/>
            <person name="Richardson P."/>
            <person name="Keller M."/>
            <person name="Stetter K.O."/>
        </authorList>
    </citation>
    <scope>NUCLEOTIDE SEQUENCE [LARGE SCALE GENOMIC DNA]</scope>
    <source>
        <strain evidence="4">OPF8</strain>
    </source>
</reference>
<proteinExistence type="predicted"/>
<dbReference type="HOGENOM" id="CLU_228210_0_0_2"/>
<keyword evidence="2" id="KW-0812">Transmembrane</keyword>
<dbReference type="GeneID" id="6093553"/>
<dbReference type="InParanoid" id="B1L3J5"/>
<dbReference type="InterPro" id="IPR011050">
    <property type="entry name" value="Pectin_lyase_fold/virulence"/>
</dbReference>
<dbReference type="NCBIfam" id="NF041940">
    <property type="entry name" value="choice_anch_X"/>
    <property type="match status" value="1"/>
</dbReference>
<dbReference type="EMBL" id="CP000968">
    <property type="protein sequence ID" value="ACB07024.1"/>
    <property type="molecule type" value="Genomic_DNA"/>
</dbReference>
<gene>
    <name evidence="3" type="ordered locus">Kcr_0264</name>
</gene>
<keyword evidence="2" id="KW-1133">Transmembrane helix</keyword>
<evidence type="ECO:0000256" key="1">
    <source>
        <dbReference type="SAM" id="MobiDB-lite"/>
    </source>
</evidence>
<dbReference type="InterPro" id="IPR006626">
    <property type="entry name" value="PbH1"/>
</dbReference>
<protein>
    <submittedName>
        <fullName evidence="3">S-layer protein</fullName>
    </submittedName>
</protein>
<name>B1L3J5_KORCO</name>
<dbReference type="KEGG" id="kcr:Kcr_0264"/>
<feature type="transmembrane region" description="Helical" evidence="2">
    <location>
        <begin position="2424"/>
        <end position="2442"/>
    </location>
</feature>
<dbReference type="EnsemblBacteria" id="ACB07024">
    <property type="protein sequence ID" value="ACB07024"/>
    <property type="gene ID" value="Kcr_0264"/>
</dbReference>
<dbReference type="SUPFAM" id="SSF51126">
    <property type="entry name" value="Pectin lyase-like"/>
    <property type="match status" value="1"/>
</dbReference>
<evidence type="ECO:0000313" key="3">
    <source>
        <dbReference type="EMBL" id="ACB07024.1"/>
    </source>
</evidence>